<feature type="binding site" evidence="19">
    <location>
        <position position="241"/>
    </location>
    <ligand>
        <name>ATP</name>
        <dbReference type="ChEBI" id="CHEBI:30616"/>
        <label>1</label>
    </ligand>
</feature>
<dbReference type="SUPFAM" id="SSF48108">
    <property type="entry name" value="Carbamoyl phosphate synthetase, large subunit connection domain"/>
    <property type="match status" value="1"/>
</dbReference>
<feature type="binding site" evidence="19">
    <location>
        <position position="299"/>
    </location>
    <ligand>
        <name>ATP</name>
        <dbReference type="ChEBI" id="CHEBI:30616"/>
        <label>1</label>
    </ligand>
</feature>
<dbReference type="SMART" id="SM00851">
    <property type="entry name" value="MGS"/>
    <property type="match status" value="1"/>
</dbReference>
<dbReference type="Pfam" id="PF02142">
    <property type="entry name" value="MGS"/>
    <property type="match status" value="1"/>
</dbReference>
<feature type="binding site" evidence="19">
    <location>
        <position position="301"/>
    </location>
    <ligand>
        <name>Mn(2+)</name>
        <dbReference type="ChEBI" id="CHEBI:29035"/>
        <label>2</label>
    </ligand>
</feature>
<keyword evidence="13 19" id="KW-0665">Pyrimidine biosynthesis</keyword>
<dbReference type="SMART" id="SM01096">
    <property type="entry name" value="CPSase_L_D3"/>
    <property type="match status" value="1"/>
</dbReference>
<evidence type="ECO:0000256" key="2">
    <source>
        <dbReference type="ARBA" id="ARBA00004812"/>
    </source>
</evidence>
<dbReference type="PROSITE" id="PS51855">
    <property type="entry name" value="MGS"/>
    <property type="match status" value="1"/>
</dbReference>
<dbReference type="SUPFAM" id="SSF52335">
    <property type="entry name" value="Methylglyoxal synthase-like"/>
    <property type="match status" value="1"/>
</dbReference>
<dbReference type="InterPro" id="IPR006275">
    <property type="entry name" value="CPSase_lsu"/>
</dbReference>
<dbReference type="InterPro" id="IPR011607">
    <property type="entry name" value="MGS-like_dom"/>
</dbReference>
<evidence type="ECO:0000256" key="11">
    <source>
        <dbReference type="ARBA" id="ARBA00022840"/>
    </source>
</evidence>
<dbReference type="GO" id="GO:0044205">
    <property type="term" value="P:'de novo' UMP biosynthetic process"/>
    <property type="evidence" value="ECO:0007669"/>
    <property type="project" value="UniProtKB-UniRule"/>
</dbReference>
<feature type="domain" description="MGS-like" evidence="21">
    <location>
        <begin position="937"/>
        <end position="1072"/>
    </location>
</feature>
<dbReference type="PATRIC" id="fig|330734.3.peg.3334"/>
<dbReference type="NCBIfam" id="NF003671">
    <property type="entry name" value="PRK05294.1"/>
    <property type="match status" value="1"/>
</dbReference>
<feature type="binding site" evidence="19">
    <location>
        <position position="841"/>
    </location>
    <ligand>
        <name>Mn(2+)</name>
        <dbReference type="ChEBI" id="CHEBI:29035"/>
        <label>3</label>
    </ligand>
</feature>
<feature type="binding site" evidence="19">
    <location>
        <position position="841"/>
    </location>
    <ligand>
        <name>Mg(2+)</name>
        <dbReference type="ChEBI" id="CHEBI:18420"/>
        <label>4</label>
    </ligand>
</feature>
<comment type="function">
    <text evidence="17 19">Large subunit of the glutamine-dependent carbamoyl phosphate synthetase (CPSase). CPSase catalyzes the formation of carbamoyl phosphate from the ammonia moiety of glutamine, carbonate, and phosphate donated by ATP, constituting the first step of 2 biosynthetic pathways, one leading to arginine and/or urea and the other to pyrimidine nucleotides. The large subunit (synthetase) binds the substrates ammonia (free or transferred from glutamine from the small subunit), hydrogencarbonate and ATP and carries out an ATP-coupled ligase reaction, activating hydrogencarbonate by forming carboxy phosphate which reacts with ammonia to form carbamoyl phosphate.</text>
</comment>
<feature type="binding site" evidence="19">
    <location>
        <position position="841"/>
    </location>
    <ligand>
        <name>ATP</name>
        <dbReference type="ChEBI" id="CHEBI:30616"/>
        <label>2</label>
    </ligand>
</feature>
<dbReference type="GO" id="GO:0004087">
    <property type="term" value="F:carbamoyl-phosphate synthase (ammonia) activity"/>
    <property type="evidence" value="ECO:0007669"/>
    <property type="project" value="UniProtKB-EC"/>
</dbReference>
<dbReference type="GO" id="GO:0004088">
    <property type="term" value="F:carbamoyl-phosphate synthase (glutamine-hydrolyzing) activity"/>
    <property type="evidence" value="ECO:0007669"/>
    <property type="project" value="UniProtKB-UniRule"/>
</dbReference>
<feature type="binding site" evidence="19">
    <location>
        <position position="754"/>
    </location>
    <ligand>
        <name>ATP</name>
        <dbReference type="ChEBI" id="CHEBI:30616"/>
        <label>2</label>
    </ligand>
</feature>
<dbReference type="PANTHER" id="PTHR11405">
    <property type="entry name" value="CARBAMOYLTRANSFERASE FAMILY MEMBER"/>
    <property type="match status" value="1"/>
</dbReference>
<keyword evidence="7 19" id="KW-0028">Amino-acid biosynthesis</keyword>
<evidence type="ECO:0000256" key="8">
    <source>
        <dbReference type="ARBA" id="ARBA00022723"/>
    </source>
</evidence>
<feature type="binding site" evidence="19">
    <location>
        <position position="786"/>
    </location>
    <ligand>
        <name>ATP</name>
        <dbReference type="ChEBI" id="CHEBI:30616"/>
        <label>2</label>
    </ligand>
</feature>
<feature type="binding site" evidence="19">
    <location>
        <position position="841"/>
    </location>
    <ligand>
        <name>Mn(2+)</name>
        <dbReference type="ChEBI" id="CHEBI:29035"/>
        <label>4</label>
    </ligand>
</feature>
<evidence type="ECO:0000256" key="9">
    <source>
        <dbReference type="ARBA" id="ARBA00022737"/>
    </source>
</evidence>
<dbReference type="PROSITE" id="PS51257">
    <property type="entry name" value="PROKAR_LIPOPROTEIN"/>
    <property type="match status" value="1"/>
</dbReference>
<feature type="binding site" evidence="19">
    <location>
        <position position="841"/>
    </location>
    <ligand>
        <name>Mg(2+)</name>
        <dbReference type="ChEBI" id="CHEBI:18420"/>
        <label>3</label>
    </ligand>
</feature>
<evidence type="ECO:0000313" key="23">
    <source>
        <dbReference type="Proteomes" id="UP000036406"/>
    </source>
</evidence>
<dbReference type="InterPro" id="IPR036914">
    <property type="entry name" value="MGS-like_dom_sf"/>
</dbReference>
<dbReference type="RefSeq" id="WP_048387758.1">
    <property type="nucleotide sequence ID" value="NZ_CP011494.1"/>
</dbReference>
<dbReference type="InterPro" id="IPR005480">
    <property type="entry name" value="CPSase_lsu_oligo"/>
</dbReference>
<dbReference type="HAMAP" id="MF_01210_A">
    <property type="entry name" value="CPSase_L_chain_A"/>
    <property type="match status" value="1"/>
</dbReference>
<keyword evidence="14" id="KW-0464">Manganese</keyword>
<comment type="domain">
    <text evidence="19">The large subunit is composed of 2 ATP-grasp domains that are involved in binding the 2 ATP molecules needed for carbamoyl phosphate synthesis. The N-terminal ATP-grasp domain (referred to as the carboxyphosphate synthetic component) catalyzes the ATP-dependent phosphorylation of hydrogencarbonate to carboxyphosphate and the subsequent nucleophilic attack by ammonia to form a carbamate intermediate. The C-terminal ATP-grasp domain (referred to as the carbamoyl phosphate synthetic component) then catalyzes the phosphorylation of carbamate with the second ATP to form the end product carbamoyl phosphate. The reactive and unstable enzyme intermediates are sequentially channeled from one active site to the next through the interior of the protein over a distance of at least 96 A.</text>
</comment>
<keyword evidence="8" id="KW-0479">Metal-binding</keyword>
<evidence type="ECO:0000256" key="5">
    <source>
        <dbReference type="ARBA" id="ARBA00022571"/>
    </source>
</evidence>
<dbReference type="Pfam" id="PF02786">
    <property type="entry name" value="CPSase_L_D2"/>
    <property type="match status" value="2"/>
</dbReference>
<keyword evidence="11 19" id="KW-0067">ATP-binding</keyword>
<feature type="binding site" evidence="19">
    <location>
        <position position="761"/>
    </location>
    <ligand>
        <name>ATP</name>
        <dbReference type="ChEBI" id="CHEBI:30616"/>
        <label>2</label>
    </ligand>
</feature>
<evidence type="ECO:0000256" key="19">
    <source>
        <dbReference type="HAMAP-Rule" id="MF_01210"/>
    </source>
</evidence>
<evidence type="ECO:0000256" key="14">
    <source>
        <dbReference type="ARBA" id="ARBA00023211"/>
    </source>
</evidence>
<dbReference type="InterPro" id="IPR005479">
    <property type="entry name" value="CPAse_ATP-bd"/>
</dbReference>
<keyword evidence="23" id="KW-1185">Reference proteome</keyword>
<feature type="binding site" evidence="19">
    <location>
        <position position="169"/>
    </location>
    <ligand>
        <name>ATP</name>
        <dbReference type="ChEBI" id="CHEBI:30616"/>
        <label>1</label>
    </ligand>
</feature>
<feature type="binding site" evidence="19">
    <location>
        <position position="285"/>
    </location>
    <ligand>
        <name>Mn(2+)</name>
        <dbReference type="ChEBI" id="CHEBI:29035"/>
        <label>1</label>
    </ligand>
</feature>
<feature type="binding site" evidence="19">
    <location>
        <position position="789"/>
    </location>
    <ligand>
        <name>ATP</name>
        <dbReference type="ChEBI" id="CHEBI:30616"/>
        <label>2</label>
    </ligand>
</feature>
<comment type="cofactor">
    <cofactor evidence="1">
        <name>Mn(2+)</name>
        <dbReference type="ChEBI" id="CHEBI:29035"/>
    </cofactor>
</comment>
<dbReference type="SUPFAM" id="SSF52440">
    <property type="entry name" value="PreATP-grasp domain"/>
    <property type="match status" value="2"/>
</dbReference>
<dbReference type="Gene3D" id="3.40.50.20">
    <property type="match status" value="2"/>
</dbReference>
<dbReference type="UniPathway" id="UPA00068">
    <property type="reaction ID" value="UER00171"/>
</dbReference>
<proteinExistence type="inferred from homology"/>
<feature type="binding site" evidence="19">
    <location>
        <position position="843"/>
    </location>
    <ligand>
        <name>Mn(2+)</name>
        <dbReference type="ChEBI" id="CHEBI:29035"/>
        <label>4</label>
    </ligand>
</feature>
<feature type="binding site" evidence="19">
    <location>
        <position position="285"/>
    </location>
    <ligand>
        <name>Mg(2+)</name>
        <dbReference type="ChEBI" id="CHEBI:18420"/>
        <label>1</label>
    </ligand>
</feature>
<dbReference type="Pfam" id="PF25596">
    <property type="entry name" value="CPSase_L_D1"/>
    <property type="match status" value="2"/>
</dbReference>
<feature type="binding site" evidence="19">
    <location>
        <position position="788"/>
    </location>
    <ligand>
        <name>ATP</name>
        <dbReference type="ChEBI" id="CHEBI:30616"/>
        <label>2</label>
    </ligand>
</feature>
<dbReference type="Gene3D" id="3.30.470.20">
    <property type="entry name" value="ATP-grasp fold, B domain"/>
    <property type="match status" value="2"/>
</dbReference>
<feature type="binding site" evidence="19">
    <location>
        <position position="843"/>
    </location>
    <ligand>
        <name>Mg(2+)</name>
        <dbReference type="ChEBI" id="CHEBI:18420"/>
        <label>4</label>
    </ligand>
</feature>
<comment type="catalytic activity">
    <reaction evidence="16 19">
        <text>hydrogencarbonate + L-glutamine + 2 ATP + H2O = carbamoyl phosphate + L-glutamate + 2 ADP + phosphate + 2 H(+)</text>
        <dbReference type="Rhea" id="RHEA:18633"/>
        <dbReference type="ChEBI" id="CHEBI:15377"/>
        <dbReference type="ChEBI" id="CHEBI:15378"/>
        <dbReference type="ChEBI" id="CHEBI:17544"/>
        <dbReference type="ChEBI" id="CHEBI:29985"/>
        <dbReference type="ChEBI" id="CHEBI:30616"/>
        <dbReference type="ChEBI" id="CHEBI:43474"/>
        <dbReference type="ChEBI" id="CHEBI:58228"/>
        <dbReference type="ChEBI" id="CHEBI:58359"/>
        <dbReference type="ChEBI" id="CHEBI:456216"/>
        <dbReference type="EC" id="6.3.5.5"/>
    </reaction>
</comment>
<feature type="region of interest" description="Allosteric domain" evidence="19">
    <location>
        <begin position="937"/>
        <end position="1072"/>
    </location>
</feature>
<keyword evidence="6 19" id="KW-0436">Ligase</keyword>
<evidence type="ECO:0000256" key="16">
    <source>
        <dbReference type="ARBA" id="ARBA00048816"/>
    </source>
</evidence>
<feature type="binding site" evidence="19">
    <location>
        <position position="243"/>
    </location>
    <ligand>
        <name>ATP</name>
        <dbReference type="ChEBI" id="CHEBI:30616"/>
        <label>1</label>
    </ligand>
</feature>
<feature type="binding site" evidence="19">
    <location>
        <position position="715"/>
    </location>
    <ligand>
        <name>ATP</name>
        <dbReference type="ChEBI" id="CHEBI:30616"/>
        <label>2</label>
    </ligand>
</feature>
<dbReference type="FunFam" id="3.40.50.20:FF:000003">
    <property type="entry name" value="Carbamoyl-phosphate synthase large chain"/>
    <property type="match status" value="1"/>
</dbReference>
<feature type="binding site" evidence="19">
    <location>
        <position position="299"/>
    </location>
    <ligand>
        <name>Mn(2+)</name>
        <dbReference type="ChEBI" id="CHEBI:29035"/>
        <label>2</label>
    </ligand>
</feature>
<dbReference type="Gene3D" id="1.10.1030.10">
    <property type="entry name" value="Carbamoyl-phosphate synthetase, large subunit oligomerisation domain"/>
    <property type="match status" value="1"/>
</dbReference>
<comment type="catalytic activity">
    <reaction evidence="15 19">
        <text>hydrogencarbonate + NH4(+) + 2 ATP = carbamoyl phosphate + 2 ADP + phosphate + 2 H(+)</text>
        <dbReference type="Rhea" id="RHEA:18029"/>
        <dbReference type="ChEBI" id="CHEBI:15378"/>
        <dbReference type="ChEBI" id="CHEBI:17544"/>
        <dbReference type="ChEBI" id="CHEBI:28938"/>
        <dbReference type="ChEBI" id="CHEBI:30616"/>
        <dbReference type="ChEBI" id="CHEBI:43474"/>
        <dbReference type="ChEBI" id="CHEBI:58228"/>
        <dbReference type="ChEBI" id="CHEBI:456216"/>
        <dbReference type="EC" id="6.3.4.16"/>
    </reaction>
</comment>
<dbReference type="GO" id="GO:0006526">
    <property type="term" value="P:L-arginine biosynthetic process"/>
    <property type="evidence" value="ECO:0007669"/>
    <property type="project" value="UniProtKB-UniRule"/>
</dbReference>
<feature type="binding site" evidence="19">
    <location>
        <position position="299"/>
    </location>
    <ligand>
        <name>Mg(2+)</name>
        <dbReference type="ChEBI" id="CHEBI:18420"/>
        <label>1</label>
    </ligand>
</feature>
<feature type="binding site" evidence="19">
    <location>
        <position position="299"/>
    </location>
    <ligand>
        <name>Mn(2+)</name>
        <dbReference type="ChEBI" id="CHEBI:29035"/>
        <label>1</label>
    </ligand>
</feature>
<feature type="binding site" evidence="19">
    <location>
        <position position="301"/>
    </location>
    <ligand>
        <name>Mg(2+)</name>
        <dbReference type="ChEBI" id="CHEBI:18420"/>
        <label>2</label>
    </ligand>
</feature>
<dbReference type="Pfam" id="PF02787">
    <property type="entry name" value="CPSase_L_D3"/>
    <property type="match status" value="1"/>
</dbReference>
<evidence type="ECO:0000259" key="21">
    <source>
        <dbReference type="PROSITE" id="PS51855"/>
    </source>
</evidence>
<feature type="domain" description="ATP-grasp" evidence="20">
    <location>
        <begin position="133"/>
        <end position="328"/>
    </location>
</feature>
<dbReference type="NCBIfam" id="NF009455">
    <property type="entry name" value="PRK12815.1"/>
    <property type="match status" value="1"/>
</dbReference>
<feature type="binding site" evidence="19">
    <location>
        <position position="829"/>
    </location>
    <ligand>
        <name>ATP</name>
        <dbReference type="ChEBI" id="CHEBI:30616"/>
        <label>2</label>
    </ligand>
</feature>
<dbReference type="CDD" id="cd01424">
    <property type="entry name" value="MGS_CPS_II"/>
    <property type="match status" value="1"/>
</dbReference>
<evidence type="ECO:0000256" key="15">
    <source>
        <dbReference type="ARBA" id="ARBA00047359"/>
    </source>
</evidence>
<dbReference type="PROSITE" id="PS50975">
    <property type="entry name" value="ATP_GRASP"/>
    <property type="match status" value="2"/>
</dbReference>
<feature type="binding site" evidence="19">
    <location>
        <position position="787"/>
    </location>
    <ligand>
        <name>ATP</name>
        <dbReference type="ChEBI" id="CHEBI:30616"/>
        <label>2</label>
    </ligand>
</feature>
<evidence type="ECO:0000256" key="1">
    <source>
        <dbReference type="ARBA" id="ARBA00001936"/>
    </source>
</evidence>
<dbReference type="SUPFAM" id="SSF56059">
    <property type="entry name" value="Glutathione synthetase ATP-binding domain-like"/>
    <property type="match status" value="2"/>
</dbReference>
<dbReference type="AlphaFoldDB" id="A0A0H4I3T9"/>
<dbReference type="InterPro" id="IPR036897">
    <property type="entry name" value="CarbamoylP_synth_lsu_oligo_sf"/>
</dbReference>
<dbReference type="STRING" id="330734.ABA45_15850"/>
<keyword evidence="9 19" id="KW-0677">Repeat</keyword>
<sequence>MPKRTDIKSILILGAGPIVIGQACEFDYSGAQACKALREEGYRVILVNSNPATIMTDPAMADATYIEPIIWSTVAKIIEKERPDALLPTMGGQTALNCALDLEKHGVLAKYGVEMIGANADTIDKAEDRSRFDKAMKSIGLECPRADIAHNLEEAHRIADNVGFPCIIRPSFTMGGSGGGIAYNRGEFEEICIRGLDLSPTSELLIDESLIGWKEYEMEVVRDKNDNCIIVCAIENFDAMGVHTGDSITVAPAQTLTDKEYQIMRNASLAVLREIGVETGGSNVQFGIHPDTGRMVVIEMNPRVSRSSALASKATGFPIAKVAAKLAIGYTLDELKNDITGGITPASFEPSIDYVVTKIPRFTFEKFPQADARLTTQMKSVGEVMAIGRTFQESLQKALRGLEVGSDGFDEMLPEFDSEESRQTLTRELNVPGAERIWYIGDAFRAGQSVADIFRQTHVDPWYLVQIEDLIKEEQALQASGKVELDHATLFRLKRKGFSDARLAKLMGVKEDAFRAMRHGLGIRPVYKRVDTCAAEFASDTAYMYSSYEEECESNPTDREKIVVIGGGPNRIGQGIEFDYCCVHAALAMREDGYETIMINCNPETVSTDYDTSDRLYFEPITLEDVLEIIHVEKPKGVIVQYGGQTPLKLARGLEAAGVPIIGTSPDAIDCAEDRERFQKLIAGLGLKQPENATVRSHEEGVIAARKIGYPLVVRPSYVLGGRAMEIVYGEEELERYMRSAVLVSNDSPVLLDHFLNAAIEVDIDAICDGKDVVIGGIMQHIEQAGIHSGDSACSLPPYSLPADVQNAMRDAVKQMALALNVVGLMNVQLAWQDGDIYVIEVNPRASRTVPFVSKAIGVSLAKVAARVMAGTSLADQGFTQEIIPAHYSVKESVFPFNKFPAVDPILGPEMKSTGEVMGIGDSFDEAFGKAVLAAGERLPSAGVAFMSLRDVDKHGAEHVARSLVDCGFTIIATTGTAAALRKAGVEVALVNKVHEGRPHIVDAIKNGKVQLVINTTEGRKAVSDSSQIRQSALQAKISYTTTLAGGEAFCRAIKFGPERTVRRLQDLHSGK</sequence>
<dbReference type="NCBIfam" id="TIGR01369">
    <property type="entry name" value="CPSaseII_lrg"/>
    <property type="match status" value="1"/>
</dbReference>
<feature type="binding site" evidence="19">
    <location>
        <position position="215"/>
    </location>
    <ligand>
        <name>ATP</name>
        <dbReference type="ChEBI" id="CHEBI:30616"/>
        <label>1</label>
    </ligand>
</feature>
<dbReference type="GO" id="GO:0006541">
    <property type="term" value="P:glutamine metabolic process"/>
    <property type="evidence" value="ECO:0007669"/>
    <property type="project" value="TreeGrafter"/>
</dbReference>
<comment type="similarity">
    <text evidence="4 19">Belongs to the CarB family.</text>
</comment>
<gene>
    <name evidence="19 22" type="primary">carB</name>
    <name evidence="22" type="ORF">ABA45_15850</name>
</gene>
<dbReference type="GO" id="GO:0005737">
    <property type="term" value="C:cytoplasm"/>
    <property type="evidence" value="ECO:0007669"/>
    <property type="project" value="TreeGrafter"/>
</dbReference>
<feature type="domain" description="ATP-grasp" evidence="20">
    <location>
        <begin position="679"/>
        <end position="870"/>
    </location>
</feature>
<keyword evidence="12" id="KW-0460">Magnesium</keyword>
<protein>
    <recommendedName>
        <fullName evidence="19">Carbamoyl phosphate synthase large chain</fullName>
        <ecNumber evidence="19">6.3.4.16</ecNumber>
        <ecNumber evidence="19">6.3.5.5</ecNumber>
    </recommendedName>
    <alternativeName>
        <fullName evidence="19">Carbamoyl phosphate synthetase ammonia chain</fullName>
    </alternativeName>
</protein>
<feature type="binding site" evidence="19">
    <location>
        <position position="756"/>
    </location>
    <ligand>
        <name>ATP</name>
        <dbReference type="ChEBI" id="CHEBI:30616"/>
        <label>2</label>
    </ligand>
</feature>
<comment type="cofactor">
    <cofactor evidence="19">
        <name>Mg(2+)</name>
        <dbReference type="ChEBI" id="CHEBI:18420"/>
    </cofactor>
    <cofactor evidence="19">
        <name>Mn(2+)</name>
        <dbReference type="ChEBI" id="CHEBI:29035"/>
    </cofactor>
    <text evidence="19">Binds 4 Mg(2+) or Mn(2+) ions per subunit.</text>
</comment>
<dbReference type="InterPro" id="IPR011761">
    <property type="entry name" value="ATP-grasp"/>
</dbReference>
<feature type="binding site" evidence="19">
    <location>
        <position position="285"/>
    </location>
    <ligand>
        <name>ATP</name>
        <dbReference type="ChEBI" id="CHEBI:30616"/>
        <label>1</label>
    </ligand>
</feature>
<organism evidence="22 23">
    <name type="scientific">Marinobacter psychrophilus</name>
    <dbReference type="NCBI Taxonomy" id="330734"/>
    <lineage>
        <taxon>Bacteria</taxon>
        <taxon>Pseudomonadati</taxon>
        <taxon>Pseudomonadota</taxon>
        <taxon>Gammaproteobacteria</taxon>
        <taxon>Pseudomonadales</taxon>
        <taxon>Marinobacteraceae</taxon>
        <taxon>Marinobacter</taxon>
    </lineage>
</organism>
<dbReference type="InterPro" id="IPR058047">
    <property type="entry name" value="CPSase_preATP-grasp"/>
</dbReference>
<keyword evidence="5 19" id="KW-0055">Arginine biosynthesis</keyword>
<feature type="binding site" evidence="19">
    <location>
        <position position="242"/>
    </location>
    <ligand>
        <name>ATP</name>
        <dbReference type="ChEBI" id="CHEBI:30616"/>
        <label>1</label>
    </ligand>
</feature>
<dbReference type="PROSITE" id="PS00867">
    <property type="entry name" value="CPSASE_2"/>
    <property type="match status" value="2"/>
</dbReference>
<name>A0A0H4I3T9_9GAMM</name>
<dbReference type="GO" id="GO:0005524">
    <property type="term" value="F:ATP binding"/>
    <property type="evidence" value="ECO:0007669"/>
    <property type="project" value="UniProtKB-UniRule"/>
</dbReference>
<dbReference type="InterPro" id="IPR033937">
    <property type="entry name" value="MGS_CPS_CarB"/>
</dbReference>
<feature type="binding site" evidence="19">
    <location>
        <position position="829"/>
    </location>
    <ligand>
        <name>Mn(2+)</name>
        <dbReference type="ChEBI" id="CHEBI:29035"/>
        <label>3</label>
    </ligand>
</feature>
<dbReference type="FunFam" id="3.30.470.20:FF:000013">
    <property type="entry name" value="Carbamoyl-phosphate synthase large chain"/>
    <property type="match status" value="1"/>
</dbReference>
<dbReference type="FunFam" id="3.40.50.20:FF:000001">
    <property type="entry name" value="Carbamoyl-phosphate synthase large chain"/>
    <property type="match status" value="1"/>
</dbReference>
<feature type="binding site" evidence="19">
    <location>
        <position position="829"/>
    </location>
    <ligand>
        <name>Mg(2+)</name>
        <dbReference type="ChEBI" id="CHEBI:18420"/>
        <label>3</label>
    </ligand>
</feature>
<evidence type="ECO:0000256" key="18">
    <source>
        <dbReference type="ARBA" id="ARBA00062056"/>
    </source>
</evidence>
<dbReference type="FunFam" id="3.30.1490.20:FF:000001">
    <property type="entry name" value="Carbamoyl-phosphate synthase large chain"/>
    <property type="match status" value="1"/>
</dbReference>
<feature type="region of interest" description="Carboxyphosphate synthetic domain" evidence="19">
    <location>
        <begin position="1"/>
        <end position="403"/>
    </location>
</feature>
<feature type="binding site" evidence="19">
    <location>
        <position position="208"/>
    </location>
    <ligand>
        <name>ATP</name>
        <dbReference type="ChEBI" id="CHEBI:30616"/>
        <label>1</label>
    </ligand>
</feature>
<evidence type="ECO:0000259" key="20">
    <source>
        <dbReference type="PROSITE" id="PS50975"/>
    </source>
</evidence>
<evidence type="ECO:0000256" key="3">
    <source>
        <dbReference type="ARBA" id="ARBA00005077"/>
    </source>
</evidence>
<dbReference type="HAMAP" id="MF_01210_B">
    <property type="entry name" value="CPSase_L_chain_B"/>
    <property type="match status" value="1"/>
</dbReference>
<feature type="binding site" evidence="19">
    <location>
        <position position="299"/>
    </location>
    <ligand>
        <name>Mg(2+)</name>
        <dbReference type="ChEBI" id="CHEBI:18420"/>
        <label>2</label>
    </ligand>
</feature>
<dbReference type="PROSITE" id="PS00866">
    <property type="entry name" value="CPSASE_1"/>
    <property type="match status" value="2"/>
</dbReference>
<evidence type="ECO:0000256" key="13">
    <source>
        <dbReference type="ARBA" id="ARBA00022975"/>
    </source>
</evidence>
<dbReference type="Proteomes" id="UP000036406">
    <property type="component" value="Chromosome"/>
</dbReference>
<feature type="binding site" evidence="19">
    <location>
        <position position="175"/>
    </location>
    <ligand>
        <name>ATP</name>
        <dbReference type="ChEBI" id="CHEBI:30616"/>
        <label>1</label>
    </ligand>
</feature>
<dbReference type="EC" id="6.3.4.16" evidence="19"/>
<evidence type="ECO:0000256" key="7">
    <source>
        <dbReference type="ARBA" id="ARBA00022605"/>
    </source>
</evidence>
<dbReference type="FunFam" id="3.30.470.20:FF:000007">
    <property type="entry name" value="Carbamoyl-phosphate synthase large chain"/>
    <property type="match status" value="1"/>
</dbReference>
<evidence type="ECO:0000256" key="12">
    <source>
        <dbReference type="ARBA" id="ARBA00022842"/>
    </source>
</evidence>
<feature type="binding site" evidence="19">
    <location>
        <position position="129"/>
    </location>
    <ligand>
        <name>ATP</name>
        <dbReference type="ChEBI" id="CHEBI:30616"/>
        <label>1</label>
    </ligand>
</feature>
<dbReference type="EC" id="6.3.5.5" evidence="19"/>
<accession>A0A0H4I3T9</accession>
<dbReference type="PANTHER" id="PTHR11405:SF53">
    <property type="entry name" value="CARBAMOYL-PHOSPHATE SYNTHASE [AMMONIA], MITOCHONDRIAL"/>
    <property type="match status" value="1"/>
</dbReference>
<dbReference type="GO" id="GO:0046872">
    <property type="term" value="F:metal ion binding"/>
    <property type="evidence" value="ECO:0007669"/>
    <property type="project" value="UniProtKB-KW"/>
</dbReference>
<comment type="caution">
    <text evidence="19">Lacks conserved residue(s) required for the propagation of feature annotation.</text>
</comment>
<comment type="pathway">
    <text evidence="2 19">Pyrimidine metabolism; UMP biosynthesis via de novo pathway; (S)-dihydroorotate from bicarbonate: step 1/3.</text>
</comment>
<dbReference type="UniPathway" id="UPA00070">
    <property type="reaction ID" value="UER00115"/>
</dbReference>
<dbReference type="EMBL" id="CP011494">
    <property type="protein sequence ID" value="AKO53721.1"/>
    <property type="molecule type" value="Genomic_DNA"/>
</dbReference>
<reference evidence="22 23" key="1">
    <citation type="submission" date="2015-05" db="EMBL/GenBank/DDBJ databases">
        <title>Complete genome of Marinobacter psychrophilus strain 20041T isolated from sea-ice of the Canadian Basin.</title>
        <authorList>
            <person name="Song L."/>
            <person name="Ren L."/>
            <person name="Yu Y."/>
            <person name="Wang X."/>
        </authorList>
    </citation>
    <scope>NUCLEOTIDE SEQUENCE [LARGE SCALE GENOMIC DNA]</scope>
    <source>
        <strain evidence="22 23">20041</strain>
    </source>
</reference>
<dbReference type="PRINTS" id="PR00098">
    <property type="entry name" value="CPSASE"/>
</dbReference>
<evidence type="ECO:0000256" key="6">
    <source>
        <dbReference type="ARBA" id="ARBA00022598"/>
    </source>
</evidence>
<evidence type="ECO:0000313" key="22">
    <source>
        <dbReference type="EMBL" id="AKO53721.1"/>
    </source>
</evidence>
<dbReference type="KEGG" id="mpq:ABA45_15850"/>
<feature type="binding site" evidence="19">
    <location>
        <position position="176"/>
    </location>
    <ligand>
        <name>ATP</name>
        <dbReference type="ChEBI" id="CHEBI:30616"/>
        <label>1</label>
    </ligand>
</feature>
<dbReference type="InterPro" id="IPR005483">
    <property type="entry name" value="CPSase_dom"/>
</dbReference>
<dbReference type="Gene3D" id="3.40.50.1380">
    <property type="entry name" value="Methylglyoxal synthase-like domain"/>
    <property type="match status" value="1"/>
</dbReference>
<feature type="binding site" evidence="19">
    <location>
        <position position="210"/>
    </location>
    <ligand>
        <name>ATP</name>
        <dbReference type="ChEBI" id="CHEBI:30616"/>
        <label>1</label>
    </ligand>
</feature>
<comment type="pathway">
    <text evidence="3 19">Amino-acid biosynthesis; L-arginine biosynthesis; carbamoyl phosphate from bicarbonate: step 1/1.</text>
</comment>
<dbReference type="InterPro" id="IPR016185">
    <property type="entry name" value="PreATP-grasp_dom_sf"/>
</dbReference>
<comment type="subunit">
    <text evidence="18 19">Composed of two chains; the small (or glutamine) chain promotes the hydrolysis of glutamine to ammonia, which is used by the large (or ammonia) chain to synthesize carbamoyl phosphate. Tetramer of heterodimers (alpha,beta)4.</text>
</comment>
<evidence type="ECO:0000256" key="10">
    <source>
        <dbReference type="ARBA" id="ARBA00022741"/>
    </source>
</evidence>
<keyword evidence="10 19" id="KW-0547">Nucleotide-binding</keyword>
<evidence type="ECO:0000256" key="17">
    <source>
        <dbReference type="ARBA" id="ARBA00057223"/>
    </source>
</evidence>
<evidence type="ECO:0000256" key="4">
    <source>
        <dbReference type="ARBA" id="ARBA00009799"/>
    </source>
</evidence>
<dbReference type="FunFam" id="1.10.1030.10:FF:000002">
    <property type="entry name" value="Carbamoyl-phosphate synthase large chain"/>
    <property type="match status" value="1"/>
</dbReference>